<dbReference type="InterPro" id="IPR029069">
    <property type="entry name" value="HotDog_dom_sf"/>
</dbReference>
<name>A0ABT9PPR1_9HYPH</name>
<dbReference type="InterPro" id="IPR006683">
    <property type="entry name" value="Thioestr_dom"/>
</dbReference>
<evidence type="ECO:0000256" key="1">
    <source>
        <dbReference type="ARBA" id="ARBA00008324"/>
    </source>
</evidence>
<keyword evidence="5" id="KW-1185">Reference proteome</keyword>
<dbReference type="SUPFAM" id="SSF54637">
    <property type="entry name" value="Thioesterase/thiol ester dehydrase-isomerase"/>
    <property type="match status" value="1"/>
</dbReference>
<feature type="domain" description="Thioesterase" evidence="3">
    <location>
        <begin position="56"/>
        <end position="132"/>
    </location>
</feature>
<dbReference type="EMBL" id="JAUSRF010000002">
    <property type="protein sequence ID" value="MDP9836195.1"/>
    <property type="molecule type" value="Genomic_DNA"/>
</dbReference>
<comment type="caution">
    <text evidence="4">The sequence shown here is derived from an EMBL/GenBank/DDBJ whole genome shotgun (WGS) entry which is preliminary data.</text>
</comment>
<evidence type="ECO:0000256" key="2">
    <source>
        <dbReference type="ARBA" id="ARBA00022801"/>
    </source>
</evidence>
<dbReference type="Pfam" id="PF03061">
    <property type="entry name" value="4HBT"/>
    <property type="match status" value="1"/>
</dbReference>
<dbReference type="Proteomes" id="UP001241472">
    <property type="component" value="Unassembled WGS sequence"/>
</dbReference>
<proteinExistence type="inferred from homology"/>
<dbReference type="PANTHER" id="PTHR21660">
    <property type="entry name" value="THIOESTERASE SUPERFAMILY MEMBER-RELATED"/>
    <property type="match status" value="1"/>
</dbReference>
<sequence length="149" mass="15542">MDFMKMTGLELLQASAAGLIPAASISQTMGMKGMEVEKGRIVIHARADSRHLNPLGGVHGGFAATLLDSVTGCAVHSMLDVGIGFGTVDLGVKMMRPVPRDQDVVAEARVTHLSRSIGIAEGTLKDADGNLLASASATCFIKQPRAEQA</sequence>
<reference evidence="4 5" key="1">
    <citation type="submission" date="2023-07" db="EMBL/GenBank/DDBJ databases">
        <title>Sorghum-associated microbial communities from plants grown in Nebraska, USA.</title>
        <authorList>
            <person name="Schachtman D."/>
        </authorList>
    </citation>
    <scope>NUCLEOTIDE SEQUENCE [LARGE SCALE GENOMIC DNA]</scope>
    <source>
        <strain evidence="4 5">DS1307</strain>
    </source>
</reference>
<gene>
    <name evidence="4" type="ORF">J2T09_000937</name>
</gene>
<protein>
    <submittedName>
        <fullName evidence="4">Uncharacterized protein (TIGR00369 family)</fullName>
    </submittedName>
</protein>
<dbReference type="PANTHER" id="PTHR21660:SF1">
    <property type="entry name" value="ACYL-COENZYME A THIOESTERASE 13"/>
    <property type="match status" value="1"/>
</dbReference>
<accession>A0ABT9PPR1</accession>
<dbReference type="InterPro" id="IPR039298">
    <property type="entry name" value="ACOT13"/>
</dbReference>
<dbReference type="NCBIfam" id="TIGR00369">
    <property type="entry name" value="unchar_dom_1"/>
    <property type="match status" value="1"/>
</dbReference>
<evidence type="ECO:0000259" key="3">
    <source>
        <dbReference type="Pfam" id="PF03061"/>
    </source>
</evidence>
<dbReference type="CDD" id="cd03443">
    <property type="entry name" value="PaaI_thioesterase"/>
    <property type="match status" value="1"/>
</dbReference>
<evidence type="ECO:0000313" key="4">
    <source>
        <dbReference type="EMBL" id="MDP9836195.1"/>
    </source>
</evidence>
<evidence type="ECO:0000313" key="5">
    <source>
        <dbReference type="Proteomes" id="UP001241472"/>
    </source>
</evidence>
<dbReference type="Gene3D" id="3.10.129.10">
    <property type="entry name" value="Hotdog Thioesterase"/>
    <property type="match status" value="1"/>
</dbReference>
<organism evidence="4 5">
    <name type="scientific">Neorhizobium huautlense</name>
    <dbReference type="NCBI Taxonomy" id="67774"/>
    <lineage>
        <taxon>Bacteria</taxon>
        <taxon>Pseudomonadati</taxon>
        <taxon>Pseudomonadota</taxon>
        <taxon>Alphaproteobacteria</taxon>
        <taxon>Hyphomicrobiales</taxon>
        <taxon>Rhizobiaceae</taxon>
        <taxon>Rhizobium/Agrobacterium group</taxon>
        <taxon>Neorhizobium</taxon>
    </lineage>
</organism>
<comment type="similarity">
    <text evidence="1">Belongs to the thioesterase PaaI family.</text>
</comment>
<keyword evidence="2" id="KW-0378">Hydrolase</keyword>
<dbReference type="InterPro" id="IPR003736">
    <property type="entry name" value="PAAI_dom"/>
</dbReference>